<comment type="caution">
    <text evidence="17">The sequence shown here is derived from an EMBL/GenBank/DDBJ whole genome shotgun (WGS) entry which is preliminary data.</text>
</comment>
<sequence>MSRRRVRADTTRRALRALLRDTFGLRRLRPGQQEVIDRVLAGQPTLAVMPTGAGKSLCYQLPALMLPGRTVVVSPLIALMKDQVEGLRSLGVAAVQVNSANDADDAKAAEAAVADGSARIIMTTPERLADPAFIDLLRAHPVSLLTVDEAHCISHWGHDFRPAFLEIGAVAARLGKPCVLALTATATDEVAADICQQLGIPADGVVNTSVYRPNLDFRVVPVAREADKLAQVLKVVQGTEGSGIVYTATVKAAQAVHEALLAADVAAGLYHGKLPAAERHAMQEAFMAGERRVMVATNAFGLGIDKPDIRFVLHYQLPATLEAYYQEAGRAGRAGRDGEPARCTLLFLRGDKAIQQFFMAGRYPTEEDAAAVVDALQQPPPDGAGWTLPLLQGRLARARGKLQVALGLLRKSKVVTQAKDGTLRLLRRAADLRLQDLTDEYGRKRDLDREALERMVFYAQTGQCRWRVLLDHLEGEAPFERCSHCDNCRRIAAHEAVVEELLRNAPAAEEEQQEAGEAPALARGDLVEVRRYGRGVVEEATALQVTVVFSDRARRSFLPEYVRKANAGPRSSASRKGPASAGKARAPKDRRSAAA</sequence>
<evidence type="ECO:0000256" key="7">
    <source>
        <dbReference type="ARBA" id="ARBA00023125"/>
    </source>
</evidence>
<keyword evidence="18" id="KW-1185">Reference proteome</keyword>
<dbReference type="Gene3D" id="3.40.50.300">
    <property type="entry name" value="P-loop containing nucleotide triphosphate hydrolases"/>
    <property type="match status" value="2"/>
</dbReference>
<evidence type="ECO:0000256" key="5">
    <source>
        <dbReference type="ARBA" id="ARBA00022806"/>
    </source>
</evidence>
<dbReference type="SMART" id="SM00490">
    <property type="entry name" value="HELICc"/>
    <property type="match status" value="1"/>
</dbReference>
<dbReference type="GO" id="GO:0046872">
    <property type="term" value="F:metal ion binding"/>
    <property type="evidence" value="ECO:0007669"/>
    <property type="project" value="UniProtKB-KW"/>
</dbReference>
<keyword evidence="8" id="KW-0413">Isomerase</keyword>
<comment type="similarity">
    <text evidence="1">Belongs to the helicase family. RecQ subfamily.</text>
</comment>
<dbReference type="InterPro" id="IPR014001">
    <property type="entry name" value="Helicase_ATP-bd"/>
</dbReference>
<feature type="region of interest" description="Disordered" evidence="14">
    <location>
        <begin position="560"/>
        <end position="595"/>
    </location>
</feature>
<dbReference type="GO" id="GO:0043138">
    <property type="term" value="F:3'-5' DNA helicase activity"/>
    <property type="evidence" value="ECO:0007669"/>
    <property type="project" value="UniProtKB-EC"/>
</dbReference>
<evidence type="ECO:0000256" key="13">
    <source>
        <dbReference type="SAM" id="Coils"/>
    </source>
</evidence>
<dbReference type="InterPro" id="IPR011545">
    <property type="entry name" value="DEAD/DEAH_box_helicase_dom"/>
</dbReference>
<dbReference type="GO" id="GO:0005737">
    <property type="term" value="C:cytoplasm"/>
    <property type="evidence" value="ECO:0007669"/>
    <property type="project" value="TreeGrafter"/>
</dbReference>
<dbReference type="AlphaFoldDB" id="A0A562ZNW5"/>
<dbReference type="GO" id="GO:0030894">
    <property type="term" value="C:replisome"/>
    <property type="evidence" value="ECO:0007669"/>
    <property type="project" value="TreeGrafter"/>
</dbReference>
<feature type="compositionally biased region" description="Basic and acidic residues" evidence="14">
    <location>
        <begin position="586"/>
        <end position="595"/>
    </location>
</feature>
<keyword evidence="5 17" id="KW-0347">Helicase</keyword>
<keyword evidence="4" id="KW-0378">Hydrolase</keyword>
<dbReference type="InterPro" id="IPR032284">
    <property type="entry name" value="RecQ_Zn-bd"/>
</dbReference>
<dbReference type="Proteomes" id="UP000318199">
    <property type="component" value="Unassembled WGS sequence"/>
</dbReference>
<dbReference type="InterPro" id="IPR001650">
    <property type="entry name" value="Helicase_C-like"/>
</dbReference>
<dbReference type="EC" id="5.6.2.4" evidence="10"/>
<feature type="coiled-coil region" evidence="13">
    <location>
        <begin position="491"/>
        <end position="518"/>
    </location>
</feature>
<dbReference type="Pfam" id="PF00271">
    <property type="entry name" value="Helicase_C"/>
    <property type="match status" value="1"/>
</dbReference>
<evidence type="ECO:0000256" key="9">
    <source>
        <dbReference type="ARBA" id="ARBA00034617"/>
    </source>
</evidence>
<dbReference type="PROSITE" id="PS51192">
    <property type="entry name" value="HELICASE_ATP_BIND_1"/>
    <property type="match status" value="1"/>
</dbReference>
<dbReference type="Gene3D" id="1.10.10.10">
    <property type="entry name" value="Winged helix-like DNA-binding domain superfamily/Winged helix DNA-binding domain"/>
    <property type="match status" value="1"/>
</dbReference>
<dbReference type="GO" id="GO:0016787">
    <property type="term" value="F:hydrolase activity"/>
    <property type="evidence" value="ECO:0007669"/>
    <property type="project" value="UniProtKB-KW"/>
</dbReference>
<name>A0A562ZNW5_9BURK</name>
<reference evidence="17 18" key="1">
    <citation type="submission" date="2019-07" db="EMBL/GenBank/DDBJ databases">
        <title>Caenimonas sedimenti sp. nov., isolated from activated sludge.</title>
        <authorList>
            <person name="Xu J."/>
        </authorList>
    </citation>
    <scope>NUCLEOTIDE SEQUENCE [LARGE SCALE GENOMIC DNA]</scope>
    <source>
        <strain evidence="17 18">HX-9-20</strain>
    </source>
</reference>
<keyword evidence="6" id="KW-0067">ATP-binding</keyword>
<dbReference type="PROSITE" id="PS51194">
    <property type="entry name" value="HELICASE_CTER"/>
    <property type="match status" value="1"/>
</dbReference>
<dbReference type="Pfam" id="PF00270">
    <property type="entry name" value="DEAD"/>
    <property type="match status" value="1"/>
</dbReference>
<evidence type="ECO:0000256" key="8">
    <source>
        <dbReference type="ARBA" id="ARBA00023235"/>
    </source>
</evidence>
<dbReference type="GO" id="GO:0009378">
    <property type="term" value="F:four-way junction helicase activity"/>
    <property type="evidence" value="ECO:0007669"/>
    <property type="project" value="TreeGrafter"/>
</dbReference>
<feature type="domain" description="Helicase C-terminal" evidence="16">
    <location>
        <begin position="228"/>
        <end position="396"/>
    </location>
</feature>
<keyword evidence="7" id="KW-0238">DNA-binding</keyword>
<evidence type="ECO:0000259" key="16">
    <source>
        <dbReference type="PROSITE" id="PS51194"/>
    </source>
</evidence>
<dbReference type="GO" id="GO:0006310">
    <property type="term" value="P:DNA recombination"/>
    <property type="evidence" value="ECO:0007669"/>
    <property type="project" value="InterPro"/>
</dbReference>
<keyword evidence="13" id="KW-0175">Coiled coil</keyword>
<dbReference type="GO" id="GO:0043590">
    <property type="term" value="C:bacterial nucleoid"/>
    <property type="evidence" value="ECO:0007669"/>
    <property type="project" value="TreeGrafter"/>
</dbReference>
<evidence type="ECO:0000256" key="11">
    <source>
        <dbReference type="ARBA" id="ARBA00044535"/>
    </source>
</evidence>
<accession>A0A562ZNW5</accession>
<dbReference type="SUPFAM" id="SSF52540">
    <property type="entry name" value="P-loop containing nucleoside triphosphate hydrolases"/>
    <property type="match status" value="1"/>
</dbReference>
<dbReference type="GO" id="GO:0005524">
    <property type="term" value="F:ATP binding"/>
    <property type="evidence" value="ECO:0007669"/>
    <property type="project" value="UniProtKB-KW"/>
</dbReference>
<comment type="catalytic activity">
    <reaction evidence="9">
        <text>Couples ATP hydrolysis with the unwinding of duplex DNA by translocating in the 3'-5' direction.</text>
        <dbReference type="EC" id="5.6.2.4"/>
    </reaction>
</comment>
<feature type="domain" description="Helicase ATP-binding" evidence="15">
    <location>
        <begin position="36"/>
        <end position="204"/>
    </location>
</feature>
<protein>
    <recommendedName>
        <fullName evidence="11">ATP-dependent DNA helicase RecQ</fullName>
        <ecNumber evidence="10">5.6.2.4</ecNumber>
    </recommendedName>
    <alternativeName>
        <fullName evidence="12">DNA 3'-5' helicase RecQ</fullName>
    </alternativeName>
</protein>
<evidence type="ECO:0000313" key="18">
    <source>
        <dbReference type="Proteomes" id="UP000318199"/>
    </source>
</evidence>
<dbReference type="CDD" id="cd17920">
    <property type="entry name" value="DEXHc_RecQ"/>
    <property type="match status" value="1"/>
</dbReference>
<dbReference type="EMBL" id="VOBQ01000014">
    <property type="protein sequence ID" value="TWO69844.1"/>
    <property type="molecule type" value="Genomic_DNA"/>
</dbReference>
<evidence type="ECO:0000256" key="6">
    <source>
        <dbReference type="ARBA" id="ARBA00022840"/>
    </source>
</evidence>
<dbReference type="Pfam" id="PF16124">
    <property type="entry name" value="RecQ_Zn_bind"/>
    <property type="match status" value="1"/>
</dbReference>
<dbReference type="NCBIfam" id="TIGR00614">
    <property type="entry name" value="recQ_fam"/>
    <property type="match status" value="1"/>
</dbReference>
<dbReference type="InterPro" id="IPR004589">
    <property type="entry name" value="DNA_helicase_ATP-dep_RecQ"/>
</dbReference>
<dbReference type="GO" id="GO:0003677">
    <property type="term" value="F:DNA binding"/>
    <property type="evidence" value="ECO:0007669"/>
    <property type="project" value="UniProtKB-KW"/>
</dbReference>
<dbReference type="FunFam" id="3.40.50.300:FF:001389">
    <property type="entry name" value="ATP-dependent DNA helicase RecQ"/>
    <property type="match status" value="1"/>
</dbReference>
<evidence type="ECO:0000256" key="2">
    <source>
        <dbReference type="ARBA" id="ARBA00022723"/>
    </source>
</evidence>
<dbReference type="InterPro" id="IPR036388">
    <property type="entry name" value="WH-like_DNA-bd_sf"/>
</dbReference>
<dbReference type="PANTHER" id="PTHR13710:SF105">
    <property type="entry name" value="ATP-DEPENDENT DNA HELICASE Q1"/>
    <property type="match status" value="1"/>
</dbReference>
<evidence type="ECO:0000256" key="4">
    <source>
        <dbReference type="ARBA" id="ARBA00022801"/>
    </source>
</evidence>
<dbReference type="SMART" id="SM00487">
    <property type="entry name" value="DEXDc"/>
    <property type="match status" value="1"/>
</dbReference>
<evidence type="ECO:0000256" key="3">
    <source>
        <dbReference type="ARBA" id="ARBA00022741"/>
    </source>
</evidence>
<evidence type="ECO:0000259" key="15">
    <source>
        <dbReference type="PROSITE" id="PS51192"/>
    </source>
</evidence>
<proteinExistence type="inferred from homology"/>
<dbReference type="GO" id="GO:0006281">
    <property type="term" value="P:DNA repair"/>
    <property type="evidence" value="ECO:0007669"/>
    <property type="project" value="TreeGrafter"/>
</dbReference>
<dbReference type="OrthoDB" id="9760034at2"/>
<evidence type="ECO:0000256" key="14">
    <source>
        <dbReference type="SAM" id="MobiDB-lite"/>
    </source>
</evidence>
<organism evidence="17 18">
    <name type="scientific">Caenimonas sedimenti</name>
    <dbReference type="NCBI Taxonomy" id="2596921"/>
    <lineage>
        <taxon>Bacteria</taxon>
        <taxon>Pseudomonadati</taxon>
        <taxon>Pseudomonadota</taxon>
        <taxon>Betaproteobacteria</taxon>
        <taxon>Burkholderiales</taxon>
        <taxon>Comamonadaceae</taxon>
        <taxon>Caenimonas</taxon>
    </lineage>
</organism>
<keyword evidence="2" id="KW-0479">Metal-binding</keyword>
<evidence type="ECO:0000313" key="17">
    <source>
        <dbReference type="EMBL" id="TWO69844.1"/>
    </source>
</evidence>
<evidence type="ECO:0000256" key="12">
    <source>
        <dbReference type="ARBA" id="ARBA00044550"/>
    </source>
</evidence>
<evidence type="ECO:0000256" key="10">
    <source>
        <dbReference type="ARBA" id="ARBA00034808"/>
    </source>
</evidence>
<dbReference type="PANTHER" id="PTHR13710">
    <property type="entry name" value="DNA HELICASE RECQ FAMILY MEMBER"/>
    <property type="match status" value="1"/>
</dbReference>
<keyword evidence="3" id="KW-0547">Nucleotide-binding</keyword>
<evidence type="ECO:0000256" key="1">
    <source>
        <dbReference type="ARBA" id="ARBA00005446"/>
    </source>
</evidence>
<dbReference type="InterPro" id="IPR027417">
    <property type="entry name" value="P-loop_NTPase"/>
</dbReference>
<gene>
    <name evidence="17" type="ORF">FN976_18690</name>
</gene>